<keyword evidence="4 12" id="KW-0963">Cytoplasm</keyword>
<dbReference type="PANTHER" id="PTHR32194:SF4">
    <property type="entry name" value="PROTEASOME SUBUNIT BETA TYPE-7"/>
    <property type="match status" value="1"/>
</dbReference>
<dbReference type="GO" id="GO:0004298">
    <property type="term" value="F:threonine-type endopeptidase activity"/>
    <property type="evidence" value="ECO:0007669"/>
    <property type="project" value="UniProtKB-KW"/>
</dbReference>
<evidence type="ECO:0000256" key="5">
    <source>
        <dbReference type="ARBA" id="ARBA00022670"/>
    </source>
</evidence>
<evidence type="ECO:0000256" key="4">
    <source>
        <dbReference type="ARBA" id="ARBA00022490"/>
    </source>
</evidence>
<dbReference type="InterPro" id="IPR001353">
    <property type="entry name" value="Proteasome_sua/b"/>
</dbReference>
<keyword evidence="7" id="KW-0378">Hydrolase</keyword>
<dbReference type="GO" id="GO:0005737">
    <property type="term" value="C:cytoplasm"/>
    <property type="evidence" value="ECO:0007669"/>
    <property type="project" value="UniProtKB-SubCell"/>
</dbReference>
<comment type="subunit">
    <text evidence="10">The 26S proteasome consists of a 20S proteasome core and two 19S regulatory subunits. The 20S proteasome core is composed of 28 subunits that are arranged in four stacked rings, resulting in a barrel-shaped structure. The two end rings are each formed by seven alpha subunits, and the two central rings are each formed by seven beta subunits. The catalytic chamber with the active sites is on the inside of the barrel.</text>
</comment>
<dbReference type="EMBL" id="GDJX01020347">
    <property type="protein sequence ID" value="JAT47589.1"/>
    <property type="molecule type" value="Transcribed_RNA"/>
</dbReference>
<keyword evidence="9 12" id="KW-0539">Nucleus</keyword>
<evidence type="ECO:0000256" key="8">
    <source>
        <dbReference type="ARBA" id="ARBA00022942"/>
    </source>
</evidence>
<dbReference type="AlphaFoldDB" id="A0A1D1XYX6"/>
<reference evidence="13" key="1">
    <citation type="submission" date="2015-07" db="EMBL/GenBank/DDBJ databases">
        <title>Transcriptome Assembly of Anthurium amnicola.</title>
        <authorList>
            <person name="Suzuki J."/>
        </authorList>
    </citation>
    <scope>NUCLEOTIDE SEQUENCE</scope>
</reference>
<evidence type="ECO:0000256" key="1">
    <source>
        <dbReference type="ARBA" id="ARBA00001198"/>
    </source>
</evidence>
<dbReference type="CDD" id="cd03763">
    <property type="entry name" value="proteasome_beta_type_7"/>
    <property type="match status" value="1"/>
</dbReference>
<dbReference type="PROSITE" id="PS00854">
    <property type="entry name" value="PROTEASOME_BETA_1"/>
    <property type="match status" value="1"/>
</dbReference>
<feature type="active site" description="Nucleophile" evidence="11">
    <location>
        <position position="35"/>
    </location>
</feature>
<evidence type="ECO:0000313" key="13">
    <source>
        <dbReference type="EMBL" id="JAT47589.1"/>
    </source>
</evidence>
<sequence>MEIPPKGGFNFDLCRRNEMLAAKGLMPSSFLKTGTTIVGLVFQDGVVLGADTRATEGPIVADKNCEKIHYMAPNIYCCGAGTAADTEAVTDMVSSQLQLHRYATGRESRVVTALTLLKSHLFRYQGYVSAALVLGGVDVTGPHLHTIYPHGSTDTLPFATMGSGSLAAMAIFESKYREDLTRDEGINLVSEAICSGIFNDLGSGSNVDICVITMGHVEYLRNYQLPNPRTYISSKGYSFNKGQTEVLSTKITPLKQKAVVTEGDLMEE</sequence>
<evidence type="ECO:0000256" key="6">
    <source>
        <dbReference type="ARBA" id="ARBA00022698"/>
    </source>
</evidence>
<comment type="subunit">
    <text evidence="12">Component of the proteasome complex.</text>
</comment>
<name>A0A1D1XYX6_9ARAE</name>
<dbReference type="PRINTS" id="PR00141">
    <property type="entry name" value="PROTEASOME"/>
</dbReference>
<evidence type="ECO:0000256" key="10">
    <source>
        <dbReference type="ARBA" id="ARBA00026071"/>
    </source>
</evidence>
<evidence type="ECO:0000256" key="3">
    <source>
        <dbReference type="ARBA" id="ARBA00011517"/>
    </source>
</evidence>
<dbReference type="GO" id="GO:0005634">
    <property type="term" value="C:nucleus"/>
    <property type="evidence" value="ECO:0007669"/>
    <property type="project" value="UniProtKB-SubCell"/>
</dbReference>
<dbReference type="InterPro" id="IPR029055">
    <property type="entry name" value="Ntn_hydrolases_N"/>
</dbReference>
<dbReference type="InterPro" id="IPR000243">
    <property type="entry name" value="Pept_T1A_subB"/>
</dbReference>
<dbReference type="InterPro" id="IPR016050">
    <property type="entry name" value="Proteasome_bsu_CS"/>
</dbReference>
<accession>A0A1D1XYX6</accession>
<dbReference type="Pfam" id="PF00227">
    <property type="entry name" value="Proteasome"/>
    <property type="match status" value="1"/>
</dbReference>
<dbReference type="PANTHER" id="PTHR32194">
    <property type="entry name" value="METALLOPROTEASE TLDD"/>
    <property type="match status" value="1"/>
</dbReference>
<comment type="function">
    <text evidence="12">Component of the proteasome, a multicatalytic proteinase complex which is characterized by its ability to cleave peptides with Arg, Phe, Tyr, Leu, and Glu adjacent to the leaving group at neutral or slightly basic pH. The proteasome has an ATP-dependent proteolytic activity.</text>
</comment>
<keyword evidence="8 12" id="KW-0647">Proteasome</keyword>
<comment type="function">
    <text evidence="2">The proteasome is a multicatalytic proteinase complex which is characterized by its ability to cleave peptides with Arg, Phe, Tyr, Leu, and Glu adjacent to the leaving group at neutral or slightly basic pH. The proteasome has an ATP-dependent proteolytic activity.</text>
</comment>
<evidence type="ECO:0000256" key="7">
    <source>
        <dbReference type="ARBA" id="ARBA00022801"/>
    </source>
</evidence>
<dbReference type="FunFam" id="3.60.20.10:FF:000005">
    <property type="entry name" value="Proteasome subunit beta type-2"/>
    <property type="match status" value="1"/>
</dbReference>
<evidence type="ECO:0000256" key="9">
    <source>
        <dbReference type="ARBA" id="ARBA00023242"/>
    </source>
</evidence>
<dbReference type="InterPro" id="IPR023333">
    <property type="entry name" value="Proteasome_suB-type"/>
</dbReference>
<dbReference type="SUPFAM" id="SSF56235">
    <property type="entry name" value="N-terminal nucleophile aminohydrolases (Ntn hydrolases)"/>
    <property type="match status" value="1"/>
</dbReference>
<dbReference type="GO" id="GO:0005839">
    <property type="term" value="C:proteasome core complex"/>
    <property type="evidence" value="ECO:0007669"/>
    <property type="project" value="InterPro"/>
</dbReference>
<protein>
    <recommendedName>
        <fullName evidence="12">Proteasome subunit beta</fullName>
    </recommendedName>
</protein>
<keyword evidence="6" id="KW-0888">Threonine protease</keyword>
<gene>
    <name evidence="13" type="primary">PBB2_1</name>
    <name evidence="13" type="ORF">g.40019</name>
</gene>
<comment type="subunit">
    <text evidence="3">Component of the 20S core complex of the 26S proteasome. The 26S proteasome is composed of a core protease (CP), known as the 20S proteasome, capped at one or both ends by the 19S regulatory particle (RP/PA700). The 20S proteasome core is composed of 28 subunits that are arranged in four stacked rings, resulting in a barrel-shaped structure. The two end rings are each formed by seven alpha subunits, and the two central rings are each formed by seven beta subunits. The catalytic chamber with the active sites is on the inside of the barrel.</text>
</comment>
<organism evidence="13">
    <name type="scientific">Anthurium amnicola</name>
    <dbReference type="NCBI Taxonomy" id="1678845"/>
    <lineage>
        <taxon>Eukaryota</taxon>
        <taxon>Viridiplantae</taxon>
        <taxon>Streptophyta</taxon>
        <taxon>Embryophyta</taxon>
        <taxon>Tracheophyta</taxon>
        <taxon>Spermatophyta</taxon>
        <taxon>Magnoliopsida</taxon>
        <taxon>Liliopsida</taxon>
        <taxon>Araceae</taxon>
        <taxon>Pothoideae</taxon>
        <taxon>Potheae</taxon>
        <taxon>Anthurium</taxon>
    </lineage>
</organism>
<proteinExistence type="inferred from homology"/>
<dbReference type="Gene3D" id="3.60.20.10">
    <property type="entry name" value="Glutamine Phosphoribosylpyrophosphate, subunit 1, domain 1"/>
    <property type="match status" value="1"/>
</dbReference>
<comment type="subcellular location">
    <subcellularLocation>
        <location evidence="12">Cytoplasm</location>
    </subcellularLocation>
    <subcellularLocation>
        <location evidence="12">Nucleus</location>
    </subcellularLocation>
</comment>
<evidence type="ECO:0000256" key="11">
    <source>
        <dbReference type="PIRSR" id="PIRSR600243-1"/>
    </source>
</evidence>
<dbReference type="GO" id="GO:0051603">
    <property type="term" value="P:proteolysis involved in protein catabolic process"/>
    <property type="evidence" value="ECO:0007669"/>
    <property type="project" value="InterPro"/>
</dbReference>
<evidence type="ECO:0000256" key="2">
    <source>
        <dbReference type="ARBA" id="ARBA00002000"/>
    </source>
</evidence>
<comment type="catalytic activity">
    <reaction evidence="1">
        <text>Cleavage of peptide bonds with very broad specificity.</text>
        <dbReference type="EC" id="3.4.25.1"/>
    </reaction>
</comment>
<dbReference type="PROSITE" id="PS51476">
    <property type="entry name" value="PROTEASOME_BETA_2"/>
    <property type="match status" value="1"/>
</dbReference>
<keyword evidence="5" id="KW-0645">Protease</keyword>
<evidence type="ECO:0000256" key="12">
    <source>
        <dbReference type="RuleBase" id="RU004203"/>
    </source>
</evidence>
<comment type="similarity">
    <text evidence="12">Belongs to the peptidase T1B family.</text>
</comment>